<evidence type="ECO:0008006" key="4">
    <source>
        <dbReference type="Google" id="ProtNLM"/>
    </source>
</evidence>
<dbReference type="AlphaFoldDB" id="A0A9P1IGB0"/>
<keyword evidence="3" id="KW-1185">Reference proteome</keyword>
<evidence type="ECO:0000313" key="2">
    <source>
        <dbReference type="EMBL" id="CAI5444090.1"/>
    </source>
</evidence>
<feature type="transmembrane region" description="Helical" evidence="1">
    <location>
        <begin position="254"/>
        <end position="273"/>
    </location>
</feature>
<protein>
    <recommendedName>
        <fullName evidence="4">Transmembrane protein</fullName>
    </recommendedName>
</protein>
<gene>
    <name evidence="2" type="ORF">CAMP_LOCUS6727</name>
</gene>
<evidence type="ECO:0000313" key="3">
    <source>
        <dbReference type="Proteomes" id="UP001152747"/>
    </source>
</evidence>
<sequence length="290" mass="34857">MANNNNIQSDSIPLKKFRLKLDEFLIFTCQFSIFYTFVAENIKSHKFLIFALIQAFISVMFIRQKAVFIITHFLVQLLIFLYTIILNLFSIWFGYSATRNFDIFRFFNQTASDLSMFHFQIIYFVAVLGYIEVLVENIESRSKNPEIPDQFQLPMNEYRNEIKKYIIQVCQSLMLLFFVFEVVRRKNYHFLIYALIQALISIMFVIEDKSFVTFHLIVQHIVFFYTFVLNFFKYSEVERYDIFQFFHQKATDQTLLFSQIIYIVAVLGYLEFLTEKSEKKSEKTKIFQFV</sequence>
<proteinExistence type="predicted"/>
<evidence type="ECO:0000256" key="1">
    <source>
        <dbReference type="SAM" id="Phobius"/>
    </source>
</evidence>
<accession>A0A9P1IGB0</accession>
<organism evidence="2 3">
    <name type="scientific">Caenorhabditis angaria</name>
    <dbReference type="NCBI Taxonomy" id="860376"/>
    <lineage>
        <taxon>Eukaryota</taxon>
        <taxon>Metazoa</taxon>
        <taxon>Ecdysozoa</taxon>
        <taxon>Nematoda</taxon>
        <taxon>Chromadorea</taxon>
        <taxon>Rhabditida</taxon>
        <taxon>Rhabditina</taxon>
        <taxon>Rhabditomorpha</taxon>
        <taxon>Rhabditoidea</taxon>
        <taxon>Rhabditidae</taxon>
        <taxon>Peloderinae</taxon>
        <taxon>Caenorhabditis</taxon>
    </lineage>
</organism>
<keyword evidence="1" id="KW-0472">Membrane</keyword>
<name>A0A9P1IGB0_9PELO</name>
<keyword evidence="1" id="KW-0812">Transmembrane</keyword>
<reference evidence="2" key="1">
    <citation type="submission" date="2022-11" db="EMBL/GenBank/DDBJ databases">
        <authorList>
            <person name="Kikuchi T."/>
        </authorList>
    </citation>
    <scope>NUCLEOTIDE SEQUENCE</scope>
    <source>
        <strain evidence="2">PS1010</strain>
    </source>
</reference>
<feature type="transmembrane region" description="Helical" evidence="1">
    <location>
        <begin position="115"/>
        <end position="135"/>
    </location>
</feature>
<comment type="caution">
    <text evidence="2">The sequence shown here is derived from an EMBL/GenBank/DDBJ whole genome shotgun (WGS) entry which is preliminary data.</text>
</comment>
<keyword evidence="1" id="KW-1133">Transmembrane helix</keyword>
<feature type="transmembrane region" description="Helical" evidence="1">
    <location>
        <begin position="44"/>
        <end position="62"/>
    </location>
</feature>
<feature type="transmembrane region" description="Helical" evidence="1">
    <location>
        <begin position="213"/>
        <end position="234"/>
    </location>
</feature>
<dbReference type="EMBL" id="CANHGI010000003">
    <property type="protein sequence ID" value="CAI5444090.1"/>
    <property type="molecule type" value="Genomic_DNA"/>
</dbReference>
<feature type="transmembrane region" description="Helical" evidence="1">
    <location>
        <begin position="165"/>
        <end position="182"/>
    </location>
</feature>
<feature type="transmembrane region" description="Helical" evidence="1">
    <location>
        <begin position="188"/>
        <end position="206"/>
    </location>
</feature>
<feature type="transmembrane region" description="Helical" evidence="1">
    <location>
        <begin position="74"/>
        <end position="95"/>
    </location>
</feature>
<dbReference type="Proteomes" id="UP001152747">
    <property type="component" value="Unassembled WGS sequence"/>
</dbReference>